<dbReference type="eggNOG" id="COG0308">
    <property type="taxonomic scope" value="Bacteria"/>
</dbReference>
<keyword evidence="4" id="KW-0378">Hydrolase</keyword>
<dbReference type="SUPFAM" id="SSF55486">
    <property type="entry name" value="Metalloproteases ('zincins'), catalytic domain"/>
    <property type="match status" value="1"/>
</dbReference>
<dbReference type="PATRIC" id="fig|861299.3.peg.2080"/>
<name>W0REP5_9BACT</name>
<proteinExistence type="predicted"/>
<reference evidence="4 5" key="1">
    <citation type="journal article" date="2014" name="Genome Announc.">
        <title>Genome Sequence and Methylome of Soil Bacterium Gemmatirosa kalamazoonensis KBS708T, a Member of the Rarely Cultivated Gemmatimonadetes Phylum.</title>
        <authorList>
            <person name="Debruyn J.M."/>
            <person name="Radosevich M."/>
            <person name="Wommack K.E."/>
            <person name="Polson S.W."/>
            <person name="Hauser L.J."/>
            <person name="Fawaz M.N."/>
            <person name="Korlach J."/>
            <person name="Tsai Y.C."/>
        </authorList>
    </citation>
    <scope>NUCLEOTIDE SEQUENCE [LARGE SCALE GENOMIC DNA]</scope>
    <source>
        <strain evidence="4 5">KBS708</strain>
    </source>
</reference>
<dbReference type="STRING" id="861299.J421_2042"/>
<dbReference type="EMBL" id="CP007128">
    <property type="protein sequence ID" value="AHG89579.1"/>
    <property type="molecule type" value="Genomic_DNA"/>
</dbReference>
<dbReference type="GO" id="GO:0008237">
    <property type="term" value="F:metallopeptidase activity"/>
    <property type="evidence" value="ECO:0007669"/>
    <property type="project" value="InterPro"/>
</dbReference>
<feature type="domain" description="Peptidase M1 membrane alanine aminopeptidase" evidence="3">
    <location>
        <begin position="292"/>
        <end position="491"/>
    </location>
</feature>
<keyword evidence="5" id="KW-1185">Reference proteome</keyword>
<dbReference type="Pfam" id="PF01433">
    <property type="entry name" value="Peptidase_M1"/>
    <property type="match status" value="1"/>
</dbReference>
<dbReference type="HOGENOM" id="CLU_014298_1_1_0"/>
<evidence type="ECO:0000256" key="2">
    <source>
        <dbReference type="PIRSR" id="PIRSR634015-3"/>
    </source>
</evidence>
<evidence type="ECO:0000313" key="5">
    <source>
        <dbReference type="Proteomes" id="UP000019151"/>
    </source>
</evidence>
<feature type="binding site" evidence="2">
    <location>
        <position position="356"/>
    </location>
    <ligand>
        <name>Zn(2+)</name>
        <dbReference type="ChEBI" id="CHEBI:29105"/>
        <note>catalytic</note>
    </ligand>
</feature>
<dbReference type="SUPFAM" id="SSF63737">
    <property type="entry name" value="Leukotriene A4 hydrolase N-terminal domain"/>
    <property type="match status" value="1"/>
</dbReference>
<evidence type="ECO:0000256" key="1">
    <source>
        <dbReference type="PIRSR" id="PIRSR634015-1"/>
    </source>
</evidence>
<dbReference type="KEGG" id="gba:J421_2042"/>
<evidence type="ECO:0000313" key="4">
    <source>
        <dbReference type="EMBL" id="AHG89579.1"/>
    </source>
</evidence>
<gene>
    <name evidence="4" type="ORF">J421_2042</name>
</gene>
<feature type="active site" description="Proton donor" evidence="1">
    <location>
        <position position="431"/>
    </location>
</feature>
<evidence type="ECO:0000259" key="3">
    <source>
        <dbReference type="Pfam" id="PF01433"/>
    </source>
</evidence>
<dbReference type="InterPro" id="IPR042097">
    <property type="entry name" value="Aminopeptidase_N-like_N_sf"/>
</dbReference>
<organism evidence="4 5">
    <name type="scientific">Gemmatirosa kalamazoonensis</name>
    <dbReference type="NCBI Taxonomy" id="861299"/>
    <lineage>
        <taxon>Bacteria</taxon>
        <taxon>Pseudomonadati</taxon>
        <taxon>Gemmatimonadota</taxon>
        <taxon>Gemmatimonadia</taxon>
        <taxon>Gemmatimonadales</taxon>
        <taxon>Gemmatimonadaceae</taxon>
        <taxon>Gemmatirosa</taxon>
    </lineage>
</organism>
<dbReference type="GO" id="GO:0008270">
    <property type="term" value="F:zinc ion binding"/>
    <property type="evidence" value="ECO:0007669"/>
    <property type="project" value="InterPro"/>
</dbReference>
<sequence length="579" mass="64395">MGPLPSLVYPDATATVTKAMMKSATLVLLVTLGATAGGSAAAQDTTRFTRADSLRGGNGPGRSWWDVEFYDLRVSVSPADSSIRGSNGITYRVLQPAREMQIDLMTPLVVDSMVQDGRRLTFRRDSNAFFATLAARQRTGERRTVTVYYHGRPRVARRPPWDGGYAWQRDSLGNAWVATANQGLGASVWWPNKDTQADEPDSQRVAITVPDPMVDVSNGRLRTVTHHDDGTTTWEWFVTNPINNYDVAVNAGAYEHFSGVFRGERGPLTLDFWPLAFHREAAEQQFRQVPAMLACFEHWFGPYPWYRDGYKLVEAPHLGMEHQSAVAYGNKYLQGYLGRDRSGSGYGVLWDFIIVHESAHEWWGNAITTKDIADMWVHEAFANYAEALYTECRFGKEAGAAYAVGGRRNVRNDAPIVGRYGVNDEGSGDMYDKGGNMLHTIRQLVQDDEKWRRVLRGLQSTFGGKTVTGADVQRYMTEQSGVDLGRVFAQYLTTTKIPVLEYKAEGTMLSYRWAEVVPGFDMPVRASVGGQPARWIKPTESWQTASLSAGAPATIRVDENFYVLTRDVLAPPKTTGAAP</sequence>
<dbReference type="PANTHER" id="PTHR45726">
    <property type="entry name" value="LEUKOTRIENE A-4 HYDROLASE"/>
    <property type="match status" value="1"/>
</dbReference>
<dbReference type="AlphaFoldDB" id="W0REP5"/>
<dbReference type="Gene3D" id="2.60.40.1730">
    <property type="entry name" value="tricorn interacting facor f3 domain"/>
    <property type="match status" value="1"/>
</dbReference>
<dbReference type="Proteomes" id="UP000019151">
    <property type="component" value="Chromosome"/>
</dbReference>
<dbReference type="InterPro" id="IPR034015">
    <property type="entry name" value="M1_LTA4H"/>
</dbReference>
<feature type="binding site" evidence="2">
    <location>
        <position position="360"/>
    </location>
    <ligand>
        <name>Zn(2+)</name>
        <dbReference type="ChEBI" id="CHEBI:29105"/>
        <note>catalytic</note>
    </ligand>
</feature>
<protein>
    <submittedName>
        <fullName evidence="4">Peptidase M1 membrane alanine aminopeptidase</fullName>
    </submittedName>
</protein>
<keyword evidence="2" id="KW-0862">Zinc</keyword>
<comment type="cofactor">
    <cofactor evidence="2">
        <name>Zn(2+)</name>
        <dbReference type="ChEBI" id="CHEBI:29105"/>
    </cofactor>
    <text evidence="2">Binds 1 zinc ion per subunit.</text>
</comment>
<keyword evidence="4" id="KW-0645">Protease</keyword>
<dbReference type="GO" id="GO:0004177">
    <property type="term" value="F:aminopeptidase activity"/>
    <property type="evidence" value="ECO:0007669"/>
    <property type="project" value="UniProtKB-KW"/>
</dbReference>
<dbReference type="InParanoid" id="W0REP5"/>
<dbReference type="InterPro" id="IPR014782">
    <property type="entry name" value="Peptidase_M1_dom"/>
</dbReference>
<dbReference type="CDD" id="cd09603">
    <property type="entry name" value="M1_APN_like"/>
    <property type="match status" value="1"/>
</dbReference>
<keyword evidence="4" id="KW-0031">Aminopeptidase</keyword>
<dbReference type="Gene3D" id="1.10.390.10">
    <property type="entry name" value="Neutral Protease Domain 2"/>
    <property type="match status" value="1"/>
</dbReference>
<feature type="active site" description="Proton acceptor" evidence="1">
    <location>
        <position position="357"/>
    </location>
</feature>
<accession>W0REP5</accession>
<dbReference type="InterPro" id="IPR027268">
    <property type="entry name" value="Peptidase_M4/M1_CTD_sf"/>
</dbReference>
<dbReference type="PANTHER" id="PTHR45726:SF3">
    <property type="entry name" value="LEUKOTRIENE A-4 HYDROLASE"/>
    <property type="match status" value="1"/>
</dbReference>
<feature type="binding site" evidence="2">
    <location>
        <position position="379"/>
    </location>
    <ligand>
        <name>Zn(2+)</name>
        <dbReference type="ChEBI" id="CHEBI:29105"/>
        <note>catalytic</note>
    </ligand>
</feature>
<keyword evidence="2" id="KW-0479">Metal-binding</keyword>